<protein>
    <submittedName>
        <fullName evidence="8">Wzz/FepE/Etk N-terminal domain-containing protein</fullName>
    </submittedName>
</protein>
<evidence type="ECO:0000256" key="6">
    <source>
        <dbReference type="SAM" id="Phobius"/>
    </source>
</evidence>
<feature type="transmembrane region" description="Helical" evidence="6">
    <location>
        <begin position="334"/>
        <end position="354"/>
    </location>
</feature>
<evidence type="ECO:0000313" key="9">
    <source>
        <dbReference type="Proteomes" id="UP001565200"/>
    </source>
</evidence>
<evidence type="ECO:0000256" key="1">
    <source>
        <dbReference type="ARBA" id="ARBA00004651"/>
    </source>
</evidence>
<dbReference type="InterPro" id="IPR003856">
    <property type="entry name" value="LPS_length_determ_N"/>
</dbReference>
<gene>
    <name evidence="8" type="ORF">AAK873_05910</name>
</gene>
<reference evidence="8 9" key="1">
    <citation type="submission" date="2024-03" db="EMBL/GenBank/DDBJ databases">
        <title>Mouse gut bacterial collection (mGBC) of GemPharmatech.</title>
        <authorList>
            <person name="He Y."/>
            <person name="Dong L."/>
            <person name="Wu D."/>
            <person name="Gao X."/>
            <person name="Lin Z."/>
        </authorList>
    </citation>
    <scope>NUCLEOTIDE SEQUENCE [LARGE SCALE GENOMIC DNA]</scope>
    <source>
        <strain evidence="8 9">54-13</strain>
    </source>
</reference>
<dbReference type="EMBL" id="JBCLPP010000013">
    <property type="protein sequence ID" value="MEY8245151.1"/>
    <property type="molecule type" value="Genomic_DNA"/>
</dbReference>
<name>A0ABV4CWW2_9BACT</name>
<evidence type="ECO:0000256" key="2">
    <source>
        <dbReference type="ARBA" id="ARBA00022475"/>
    </source>
</evidence>
<evidence type="ECO:0000313" key="8">
    <source>
        <dbReference type="EMBL" id="MEY8245151.1"/>
    </source>
</evidence>
<keyword evidence="4 6" id="KW-1133">Transmembrane helix</keyword>
<evidence type="ECO:0000256" key="5">
    <source>
        <dbReference type="ARBA" id="ARBA00023136"/>
    </source>
</evidence>
<dbReference type="Proteomes" id="UP001565200">
    <property type="component" value="Unassembled WGS sequence"/>
</dbReference>
<evidence type="ECO:0000256" key="4">
    <source>
        <dbReference type="ARBA" id="ARBA00022989"/>
    </source>
</evidence>
<dbReference type="InterPro" id="IPR050445">
    <property type="entry name" value="Bact_polysacc_biosynth/exp"/>
</dbReference>
<dbReference type="PANTHER" id="PTHR32309">
    <property type="entry name" value="TYROSINE-PROTEIN KINASE"/>
    <property type="match status" value="1"/>
</dbReference>
<accession>A0ABV4CWW2</accession>
<keyword evidence="2" id="KW-1003">Cell membrane</keyword>
<feature type="domain" description="Polysaccharide chain length determinant N-terminal" evidence="7">
    <location>
        <begin position="14"/>
        <end position="69"/>
    </location>
</feature>
<evidence type="ECO:0000256" key="3">
    <source>
        <dbReference type="ARBA" id="ARBA00022692"/>
    </source>
</evidence>
<feature type="transmembrane region" description="Helical" evidence="6">
    <location>
        <begin position="32"/>
        <end position="50"/>
    </location>
</feature>
<organism evidence="8 9">
    <name type="scientific">Heminiphilus faecis</name>
    <dbReference type="NCBI Taxonomy" id="2601703"/>
    <lineage>
        <taxon>Bacteria</taxon>
        <taxon>Pseudomonadati</taxon>
        <taxon>Bacteroidota</taxon>
        <taxon>Bacteroidia</taxon>
        <taxon>Bacteroidales</taxon>
        <taxon>Muribaculaceae</taxon>
        <taxon>Heminiphilus</taxon>
    </lineage>
</organism>
<evidence type="ECO:0000259" key="7">
    <source>
        <dbReference type="Pfam" id="PF02706"/>
    </source>
</evidence>
<proteinExistence type="predicted"/>
<comment type="subcellular location">
    <subcellularLocation>
        <location evidence="1">Cell membrane</location>
        <topology evidence="1">Multi-pass membrane protein</topology>
    </subcellularLocation>
</comment>
<dbReference type="RefSeq" id="WP_369863340.1">
    <property type="nucleotide sequence ID" value="NZ_JBCLPP010000013.1"/>
</dbReference>
<comment type="caution">
    <text evidence="8">The sequence shown here is derived from an EMBL/GenBank/DDBJ whole genome shotgun (WGS) entry which is preliminary data.</text>
</comment>
<keyword evidence="3 6" id="KW-0812">Transmembrane</keyword>
<keyword evidence="9" id="KW-1185">Reference proteome</keyword>
<dbReference type="PANTHER" id="PTHR32309:SF13">
    <property type="entry name" value="FERRIC ENTEROBACTIN TRANSPORT PROTEIN FEPE"/>
    <property type="match status" value="1"/>
</dbReference>
<dbReference type="Pfam" id="PF02706">
    <property type="entry name" value="Wzz"/>
    <property type="match status" value="1"/>
</dbReference>
<sequence length="366" mass="39755">MQEENDVMRNDDEQEIDLLELARKLWDSRKTILKWGAVGAVVGLVVAFSIPKEYTTTIKLAPEMSDNKAGSGGLGALAAMAGVNLGGSSGADAVYPQLYPDVVGSVPFVISLFDVPVTDADGARHTTVRAFIEEDTSAPWWSAVMALPGKAIGGVMSLLRSDDNAQGDGAVNPFKLTPEENAVVSALATRIGADVDTKTSVISLSVTMQDPMVSAMLADTVAARLKTYVTDYRTEKARRDMEYAQRINDEAKQDYYDAQQKYAEYMDRNQGLVTRAAQTESERLQNEASLAFSLYNQTAQQLQIARAKVQQTTPVYTVVQPATVPLRPSKPSKMLILVGFIFLAAVAASAWILFGRDLVDGFRKKA</sequence>
<keyword evidence="5 6" id="KW-0472">Membrane</keyword>